<evidence type="ECO:0008006" key="3">
    <source>
        <dbReference type="Google" id="ProtNLM"/>
    </source>
</evidence>
<dbReference type="Gene3D" id="2.30.42.10">
    <property type="match status" value="1"/>
</dbReference>
<comment type="caution">
    <text evidence="1">The sequence shown here is derived from an EMBL/GenBank/DDBJ whole genome shotgun (WGS) entry which is preliminary data.</text>
</comment>
<accession>A0A834KAN2</accession>
<dbReference type="Proteomes" id="UP000617340">
    <property type="component" value="Unassembled WGS sequence"/>
</dbReference>
<evidence type="ECO:0000313" key="2">
    <source>
        <dbReference type="Proteomes" id="UP000617340"/>
    </source>
</evidence>
<proteinExistence type="predicted"/>
<gene>
    <name evidence="1" type="ORF">HZH68_005962</name>
</gene>
<evidence type="ECO:0000313" key="1">
    <source>
        <dbReference type="EMBL" id="KAF7403168.1"/>
    </source>
</evidence>
<sequence length="95" mass="11159">MSENEELQRGDVIKKIDDYDTRDVRHVDAQYLLQNSERIKLVVERSEHSRASRIDTSTTSPMIIGSIIGDRAAVTSLSENHISNILDYYYYYYYY</sequence>
<keyword evidence="2" id="KW-1185">Reference proteome</keyword>
<dbReference type="InterPro" id="IPR036034">
    <property type="entry name" value="PDZ_sf"/>
</dbReference>
<dbReference type="EMBL" id="JACSDZ010000005">
    <property type="protein sequence ID" value="KAF7403168.1"/>
    <property type="molecule type" value="Genomic_DNA"/>
</dbReference>
<protein>
    <recommendedName>
        <fullName evidence="3">PDZ domain-containing protein</fullName>
    </recommendedName>
</protein>
<name>A0A834KAN2_VESGE</name>
<reference evidence="1" key="1">
    <citation type="journal article" date="2020" name="G3 (Bethesda)">
        <title>High-Quality Assemblies for Three Invasive Social Wasps from the &lt;i&gt;Vespula&lt;/i&gt; Genus.</title>
        <authorList>
            <person name="Harrop T.W.R."/>
            <person name="Guhlin J."/>
            <person name="McLaughlin G.M."/>
            <person name="Permina E."/>
            <person name="Stockwell P."/>
            <person name="Gilligan J."/>
            <person name="Le Lec M.F."/>
            <person name="Gruber M.A.M."/>
            <person name="Quinn O."/>
            <person name="Lovegrove M."/>
            <person name="Duncan E.J."/>
            <person name="Remnant E.J."/>
            <person name="Van Eeckhoven J."/>
            <person name="Graham B."/>
            <person name="Knapp R.A."/>
            <person name="Langford K.W."/>
            <person name="Kronenberg Z."/>
            <person name="Press M.O."/>
            <person name="Eacker S.M."/>
            <person name="Wilson-Rankin E.E."/>
            <person name="Purcell J."/>
            <person name="Lester P.J."/>
            <person name="Dearden P.K."/>
        </authorList>
    </citation>
    <scope>NUCLEOTIDE SEQUENCE</scope>
    <source>
        <strain evidence="1">Linc-1</strain>
    </source>
</reference>
<organism evidence="1 2">
    <name type="scientific">Vespula germanica</name>
    <name type="common">German yellow jacket</name>
    <name type="synonym">Paravespula germanica</name>
    <dbReference type="NCBI Taxonomy" id="30212"/>
    <lineage>
        <taxon>Eukaryota</taxon>
        <taxon>Metazoa</taxon>
        <taxon>Ecdysozoa</taxon>
        <taxon>Arthropoda</taxon>
        <taxon>Hexapoda</taxon>
        <taxon>Insecta</taxon>
        <taxon>Pterygota</taxon>
        <taxon>Neoptera</taxon>
        <taxon>Endopterygota</taxon>
        <taxon>Hymenoptera</taxon>
        <taxon>Apocrita</taxon>
        <taxon>Aculeata</taxon>
        <taxon>Vespoidea</taxon>
        <taxon>Vespidae</taxon>
        <taxon>Vespinae</taxon>
        <taxon>Vespula</taxon>
    </lineage>
</organism>
<dbReference type="AlphaFoldDB" id="A0A834KAN2"/>
<dbReference type="SUPFAM" id="SSF50156">
    <property type="entry name" value="PDZ domain-like"/>
    <property type="match status" value="1"/>
</dbReference>